<keyword evidence="4" id="KW-0472">Membrane</keyword>
<feature type="repeat" description="ANK" evidence="3">
    <location>
        <begin position="236"/>
        <end position="268"/>
    </location>
</feature>
<gene>
    <name evidence="6" type="ORF">CINCED_3A012601</name>
</gene>
<sequence>MALIGREVIQIKSIELIGKNKYKLNGFVRGQQGTEEYAHVAGEKFILLDDSIVSFAVTPGKKFFLKAVTYGGIMLYEKWKEILDDISAAQNLSYQSIIDRIKEKLSAEYQDIYEGWKKSGFSVNYPFPFQNGDIHNKCTLLHISAYCGSGDILNILLEEIDLNAEDEYKALSLHWAVGNEHTDLIEVLSAARNANINAKDKDGATPLHWAASSGKTNAVRILLEKKGININAEDQDGATPLHWAAESGHADIVKILLEKGARVDAIDNKYRATPLHGAAHNGHIDAVQALLEKYADPLLQDGNGKIPRNLTCENGIRHLLEKAEKRQLFKLMAISVTVATALMAVRSIAKGDVAFGAVFVTLTFAVLTLGVLAYKSFERSADTRIHEIQIDGRRNSLELI</sequence>
<name>A0A5E4MFG3_9HEMI</name>
<dbReference type="EMBL" id="CABPRJ010000553">
    <property type="protein sequence ID" value="VVC30945.1"/>
    <property type="molecule type" value="Genomic_DNA"/>
</dbReference>
<dbReference type="GO" id="GO:0005737">
    <property type="term" value="C:cytoplasm"/>
    <property type="evidence" value="ECO:0007669"/>
    <property type="project" value="TreeGrafter"/>
</dbReference>
<dbReference type="GO" id="GO:0090263">
    <property type="term" value="P:positive regulation of canonical Wnt signaling pathway"/>
    <property type="evidence" value="ECO:0007669"/>
    <property type="project" value="TreeGrafter"/>
</dbReference>
<feature type="repeat" description="ANK" evidence="3">
    <location>
        <begin position="202"/>
        <end position="235"/>
    </location>
</feature>
<evidence type="ECO:0000256" key="4">
    <source>
        <dbReference type="SAM" id="Phobius"/>
    </source>
</evidence>
<dbReference type="Pfam" id="PF00023">
    <property type="entry name" value="Ank"/>
    <property type="match status" value="2"/>
</dbReference>
<dbReference type="PROSITE" id="PS50297">
    <property type="entry name" value="ANK_REP_REGION"/>
    <property type="match status" value="3"/>
</dbReference>
<keyword evidence="4" id="KW-0812">Transmembrane</keyword>
<evidence type="ECO:0000256" key="1">
    <source>
        <dbReference type="ARBA" id="ARBA00022737"/>
    </source>
</evidence>
<dbReference type="GO" id="GO:0003950">
    <property type="term" value="F:NAD+ poly-ADP-ribosyltransferase activity"/>
    <property type="evidence" value="ECO:0007669"/>
    <property type="project" value="TreeGrafter"/>
</dbReference>
<dbReference type="OrthoDB" id="539213at2759"/>
<feature type="domain" description="Rcc01698-like C-terminal" evidence="5">
    <location>
        <begin position="1"/>
        <end position="46"/>
    </location>
</feature>
<dbReference type="InterPro" id="IPR036770">
    <property type="entry name" value="Ankyrin_rpt-contain_sf"/>
</dbReference>
<keyword evidence="4" id="KW-1133">Transmembrane helix</keyword>
<dbReference type="PANTHER" id="PTHR24180">
    <property type="entry name" value="CYCLIN-DEPENDENT KINASE INHIBITOR 2C-RELATED"/>
    <property type="match status" value="1"/>
</dbReference>
<dbReference type="SMART" id="SM00248">
    <property type="entry name" value="ANK"/>
    <property type="match status" value="5"/>
</dbReference>
<dbReference type="SUPFAM" id="SSF48403">
    <property type="entry name" value="Ankyrin repeat"/>
    <property type="match status" value="1"/>
</dbReference>
<evidence type="ECO:0000313" key="6">
    <source>
        <dbReference type="EMBL" id="VVC30945.1"/>
    </source>
</evidence>
<dbReference type="GO" id="GO:0070198">
    <property type="term" value="P:protein localization to chromosome, telomeric region"/>
    <property type="evidence" value="ECO:0007669"/>
    <property type="project" value="TreeGrafter"/>
</dbReference>
<proteinExistence type="predicted"/>
<dbReference type="InterPro" id="IPR002110">
    <property type="entry name" value="Ankyrin_rpt"/>
</dbReference>
<dbReference type="PROSITE" id="PS50088">
    <property type="entry name" value="ANK_REPEAT"/>
    <property type="match status" value="3"/>
</dbReference>
<dbReference type="InterPro" id="IPR051637">
    <property type="entry name" value="Ank_repeat_dom-contain_49"/>
</dbReference>
<dbReference type="PANTHER" id="PTHR24180:SF45">
    <property type="entry name" value="POLY [ADP-RIBOSE] POLYMERASE TANKYRASE"/>
    <property type="match status" value="1"/>
</dbReference>
<dbReference type="AlphaFoldDB" id="A0A5E4MFG3"/>
<reference evidence="6 7" key="1">
    <citation type="submission" date="2019-08" db="EMBL/GenBank/DDBJ databases">
        <authorList>
            <person name="Alioto T."/>
            <person name="Alioto T."/>
            <person name="Gomez Garrido J."/>
        </authorList>
    </citation>
    <scope>NUCLEOTIDE SEQUENCE [LARGE SCALE GENOMIC DNA]</scope>
</reference>
<feature type="transmembrane region" description="Helical" evidence="4">
    <location>
        <begin position="354"/>
        <end position="374"/>
    </location>
</feature>
<dbReference type="InterPro" id="IPR056490">
    <property type="entry name" value="Rcc01698_C"/>
</dbReference>
<dbReference type="PRINTS" id="PR01415">
    <property type="entry name" value="ANKYRIN"/>
</dbReference>
<keyword evidence="7" id="KW-1185">Reference proteome</keyword>
<evidence type="ECO:0000259" key="5">
    <source>
        <dbReference type="Pfam" id="PF23666"/>
    </source>
</evidence>
<dbReference type="Pfam" id="PF23666">
    <property type="entry name" value="Rcc01698_C"/>
    <property type="match status" value="1"/>
</dbReference>
<dbReference type="GO" id="GO:0005634">
    <property type="term" value="C:nucleus"/>
    <property type="evidence" value="ECO:0007669"/>
    <property type="project" value="TreeGrafter"/>
</dbReference>
<dbReference type="Proteomes" id="UP000325440">
    <property type="component" value="Unassembled WGS sequence"/>
</dbReference>
<evidence type="ECO:0000256" key="3">
    <source>
        <dbReference type="PROSITE-ProRule" id="PRU00023"/>
    </source>
</evidence>
<evidence type="ECO:0000256" key="2">
    <source>
        <dbReference type="ARBA" id="ARBA00023043"/>
    </source>
</evidence>
<keyword evidence="2 3" id="KW-0040">ANK repeat</keyword>
<organism evidence="6 7">
    <name type="scientific">Cinara cedri</name>
    <dbReference type="NCBI Taxonomy" id="506608"/>
    <lineage>
        <taxon>Eukaryota</taxon>
        <taxon>Metazoa</taxon>
        <taxon>Ecdysozoa</taxon>
        <taxon>Arthropoda</taxon>
        <taxon>Hexapoda</taxon>
        <taxon>Insecta</taxon>
        <taxon>Pterygota</taxon>
        <taxon>Neoptera</taxon>
        <taxon>Paraneoptera</taxon>
        <taxon>Hemiptera</taxon>
        <taxon>Sternorrhyncha</taxon>
        <taxon>Aphidomorpha</taxon>
        <taxon>Aphidoidea</taxon>
        <taxon>Aphididae</taxon>
        <taxon>Lachninae</taxon>
        <taxon>Cinara</taxon>
    </lineage>
</organism>
<dbReference type="Pfam" id="PF12796">
    <property type="entry name" value="Ank_2"/>
    <property type="match status" value="1"/>
</dbReference>
<protein>
    <submittedName>
        <fullName evidence="6">Ankyrin repeat-containing domain,Ankyrin repeat</fullName>
    </submittedName>
</protein>
<evidence type="ECO:0000313" key="7">
    <source>
        <dbReference type="Proteomes" id="UP000325440"/>
    </source>
</evidence>
<dbReference type="Gene3D" id="1.25.40.20">
    <property type="entry name" value="Ankyrin repeat-containing domain"/>
    <property type="match status" value="1"/>
</dbReference>
<dbReference type="GO" id="GO:1904355">
    <property type="term" value="P:positive regulation of telomere capping"/>
    <property type="evidence" value="ECO:0007669"/>
    <property type="project" value="TreeGrafter"/>
</dbReference>
<keyword evidence="1" id="KW-0677">Repeat</keyword>
<accession>A0A5E4MFG3</accession>
<feature type="repeat" description="ANK" evidence="3">
    <location>
        <begin position="270"/>
        <end position="302"/>
    </location>
</feature>